<evidence type="ECO:0000259" key="1">
    <source>
        <dbReference type="Pfam" id="PF00117"/>
    </source>
</evidence>
<comment type="caution">
    <text evidence="2">The sequence shown here is derived from an EMBL/GenBank/DDBJ whole genome shotgun (WGS) entry which is preliminary data.</text>
</comment>
<dbReference type="AlphaFoldDB" id="A0A841KVA8"/>
<dbReference type="Pfam" id="PF00117">
    <property type="entry name" value="GATase"/>
    <property type="match status" value="1"/>
</dbReference>
<dbReference type="GO" id="GO:0005829">
    <property type="term" value="C:cytosol"/>
    <property type="evidence" value="ECO:0007669"/>
    <property type="project" value="TreeGrafter"/>
</dbReference>
<dbReference type="CDD" id="cd01741">
    <property type="entry name" value="GATase1_1"/>
    <property type="match status" value="1"/>
</dbReference>
<reference evidence="2 3" key="1">
    <citation type="submission" date="2020-08" db="EMBL/GenBank/DDBJ databases">
        <title>Genomic Encyclopedia of Type Strains, Phase IV (KMG-IV): sequencing the most valuable type-strain genomes for metagenomic binning, comparative biology and taxonomic classification.</title>
        <authorList>
            <person name="Goeker M."/>
        </authorList>
    </citation>
    <scope>NUCLEOTIDE SEQUENCE [LARGE SCALE GENOMIC DNA]</scope>
    <source>
        <strain evidence="2 3">DSM 103526</strain>
    </source>
</reference>
<sequence>MKKILIIKTGTTFQSIREKYGDFEDLIIKNADLRKNDVKVWDVQKDISAPAMLDIAAIIITGSHSMVTDCESWSVMLAEWLREVLKKPIPTLGICYGHQLLAHTFGGTVDYHPKGRDFGTVEVELTEEGKKDPLLGVLSHGFLGHVAHSQSVLTLPSNARVLAKNDFESHHAFGLDNHIWGVQFHPEFKQELHFHI</sequence>
<dbReference type="GO" id="GO:0003922">
    <property type="term" value="F:GMP synthase (glutamine-hydrolyzing) activity"/>
    <property type="evidence" value="ECO:0007669"/>
    <property type="project" value="UniProtKB-EC"/>
</dbReference>
<dbReference type="InterPro" id="IPR017926">
    <property type="entry name" value="GATASE"/>
</dbReference>
<dbReference type="Gene3D" id="3.40.50.880">
    <property type="match status" value="1"/>
</dbReference>
<dbReference type="PANTHER" id="PTHR42695">
    <property type="entry name" value="GLUTAMINE AMIDOTRANSFERASE YLR126C-RELATED"/>
    <property type="match status" value="1"/>
</dbReference>
<keyword evidence="3" id="KW-1185">Reference proteome</keyword>
<name>A0A841KVA8_9FIRM</name>
<feature type="domain" description="Glutamine amidotransferase" evidence="1">
    <location>
        <begin position="22"/>
        <end position="191"/>
    </location>
</feature>
<dbReference type="RefSeq" id="WP_243183166.1">
    <property type="nucleotide sequence ID" value="NZ_JACHEN010000012.1"/>
</dbReference>
<organism evidence="2 3">
    <name type="scientific">Anaerosolibacter carboniphilus</name>
    <dbReference type="NCBI Taxonomy" id="1417629"/>
    <lineage>
        <taxon>Bacteria</taxon>
        <taxon>Bacillati</taxon>
        <taxon>Bacillota</taxon>
        <taxon>Clostridia</taxon>
        <taxon>Peptostreptococcales</taxon>
        <taxon>Thermotaleaceae</taxon>
        <taxon>Anaerosolibacter</taxon>
    </lineage>
</organism>
<dbReference type="InterPro" id="IPR029062">
    <property type="entry name" value="Class_I_gatase-like"/>
</dbReference>
<dbReference type="EC" id="6.3.5.2" evidence="2"/>
<gene>
    <name evidence="2" type="ORF">HNQ80_002237</name>
</gene>
<dbReference type="InterPro" id="IPR044992">
    <property type="entry name" value="ChyE-like"/>
</dbReference>
<dbReference type="PROSITE" id="PS51273">
    <property type="entry name" value="GATASE_TYPE_1"/>
    <property type="match status" value="1"/>
</dbReference>
<protein>
    <submittedName>
        <fullName evidence="2">GMP synthase (Glutamine-hydrolyzing)</fullName>
        <ecNumber evidence="2">6.3.5.2</ecNumber>
    </submittedName>
</protein>
<evidence type="ECO:0000313" key="3">
    <source>
        <dbReference type="Proteomes" id="UP000579281"/>
    </source>
</evidence>
<evidence type="ECO:0000313" key="2">
    <source>
        <dbReference type="EMBL" id="MBB6216138.1"/>
    </source>
</evidence>
<keyword evidence="2" id="KW-0436">Ligase</keyword>
<accession>A0A841KVA8</accession>
<dbReference type="EMBL" id="JACHEN010000012">
    <property type="protein sequence ID" value="MBB6216138.1"/>
    <property type="molecule type" value="Genomic_DNA"/>
</dbReference>
<dbReference type="SUPFAM" id="SSF52317">
    <property type="entry name" value="Class I glutamine amidotransferase-like"/>
    <property type="match status" value="1"/>
</dbReference>
<dbReference type="Proteomes" id="UP000579281">
    <property type="component" value="Unassembled WGS sequence"/>
</dbReference>
<dbReference type="NCBIfam" id="NF006562">
    <property type="entry name" value="PRK09065.1"/>
    <property type="match status" value="1"/>
</dbReference>
<dbReference type="PANTHER" id="PTHR42695:SF5">
    <property type="entry name" value="GLUTAMINE AMIDOTRANSFERASE YLR126C-RELATED"/>
    <property type="match status" value="1"/>
</dbReference>
<proteinExistence type="predicted"/>